<dbReference type="Pfam" id="PF01764">
    <property type="entry name" value="Lipase_3"/>
    <property type="match status" value="1"/>
</dbReference>
<evidence type="ECO:0000313" key="3">
    <source>
        <dbReference type="EMBL" id="ETO09932.1"/>
    </source>
</evidence>
<dbReference type="InterPro" id="IPR051218">
    <property type="entry name" value="Sec_MonoDiacylglyc_Lipase"/>
</dbReference>
<dbReference type="Proteomes" id="UP000023152">
    <property type="component" value="Unassembled WGS sequence"/>
</dbReference>
<name>X6M8Z5_RETFI</name>
<sequence length="369" mass="42144">MLNNMKVSSEYKLKICVVLFRSKSVAFNKRNSLVQLFLNFYEFQTSKVKITQQTVKELRYGHKLAWSTYCDKSAVEDWNCPYCTSAKNFELYEYIEGGKAESLVAIVGYDKTYHQVVVSFRGSANLPNWVVKYKIFLFTDLQAWQVSYPAVSDGLVHAGFYEAWKDLEDSVTSAYKTVLADYPQSPVLVTGHSLGAALAALAVLDLKNVGTDDSSTYPSAFYVHTFGQPRWANAAVASYFESSVSYHWRVVNMHDIVPQVPTTFMNYKHTTKDIWYWCDRPLSYYLCDSSDGEDKKCQYLAGTVGDHLVSVLSNIYLIFFFFLGISICSLFSFCVIWQQFYMNTKFVCGQFSMPDNKYLPPSCFPNPTN</sequence>
<keyword evidence="1" id="KW-1133">Transmembrane helix</keyword>
<keyword evidence="1" id="KW-0812">Transmembrane</keyword>
<accession>X6M8Z5</accession>
<reference evidence="3 4" key="1">
    <citation type="journal article" date="2013" name="Curr. Biol.">
        <title>The Genome of the Foraminiferan Reticulomyxa filosa.</title>
        <authorList>
            <person name="Glockner G."/>
            <person name="Hulsmann N."/>
            <person name="Schleicher M."/>
            <person name="Noegel A.A."/>
            <person name="Eichinger L."/>
            <person name="Gallinger C."/>
            <person name="Pawlowski J."/>
            <person name="Sierra R."/>
            <person name="Euteneuer U."/>
            <person name="Pillet L."/>
            <person name="Moustafa A."/>
            <person name="Platzer M."/>
            <person name="Groth M."/>
            <person name="Szafranski K."/>
            <person name="Schliwa M."/>
        </authorList>
    </citation>
    <scope>NUCLEOTIDE SEQUENCE [LARGE SCALE GENOMIC DNA]</scope>
</reference>
<dbReference type="Gene3D" id="3.40.50.1820">
    <property type="entry name" value="alpha/beta hydrolase"/>
    <property type="match status" value="1"/>
</dbReference>
<feature type="transmembrane region" description="Helical" evidence="1">
    <location>
        <begin position="315"/>
        <end position="337"/>
    </location>
</feature>
<gene>
    <name evidence="3" type="ORF">RFI_27445</name>
</gene>
<evidence type="ECO:0000259" key="2">
    <source>
        <dbReference type="Pfam" id="PF01764"/>
    </source>
</evidence>
<keyword evidence="4" id="KW-1185">Reference proteome</keyword>
<dbReference type="CDD" id="cd00519">
    <property type="entry name" value="Lipase_3"/>
    <property type="match status" value="1"/>
</dbReference>
<dbReference type="OrthoDB" id="426718at2759"/>
<proteinExistence type="predicted"/>
<organism evidence="3 4">
    <name type="scientific">Reticulomyxa filosa</name>
    <dbReference type="NCBI Taxonomy" id="46433"/>
    <lineage>
        <taxon>Eukaryota</taxon>
        <taxon>Sar</taxon>
        <taxon>Rhizaria</taxon>
        <taxon>Retaria</taxon>
        <taxon>Foraminifera</taxon>
        <taxon>Monothalamids</taxon>
        <taxon>Reticulomyxidae</taxon>
        <taxon>Reticulomyxa</taxon>
    </lineage>
</organism>
<comment type="caution">
    <text evidence="3">The sequence shown here is derived from an EMBL/GenBank/DDBJ whole genome shotgun (WGS) entry which is preliminary data.</text>
</comment>
<evidence type="ECO:0000256" key="1">
    <source>
        <dbReference type="SAM" id="Phobius"/>
    </source>
</evidence>
<feature type="domain" description="Fungal lipase-type" evidence="2">
    <location>
        <begin position="117"/>
        <end position="263"/>
    </location>
</feature>
<dbReference type="PANTHER" id="PTHR45856:SF25">
    <property type="entry name" value="FUNGAL LIPASE-LIKE DOMAIN-CONTAINING PROTEIN"/>
    <property type="match status" value="1"/>
</dbReference>
<dbReference type="InterPro" id="IPR029058">
    <property type="entry name" value="AB_hydrolase_fold"/>
</dbReference>
<dbReference type="OMA" id="NEMINCT"/>
<dbReference type="GO" id="GO:0006629">
    <property type="term" value="P:lipid metabolic process"/>
    <property type="evidence" value="ECO:0007669"/>
    <property type="project" value="InterPro"/>
</dbReference>
<dbReference type="AlphaFoldDB" id="X6M8Z5"/>
<evidence type="ECO:0000313" key="4">
    <source>
        <dbReference type="Proteomes" id="UP000023152"/>
    </source>
</evidence>
<dbReference type="EMBL" id="ASPP01023808">
    <property type="protein sequence ID" value="ETO09932.1"/>
    <property type="molecule type" value="Genomic_DNA"/>
</dbReference>
<keyword evidence="1" id="KW-0472">Membrane</keyword>
<dbReference type="InterPro" id="IPR002921">
    <property type="entry name" value="Fungal_lipase-type"/>
</dbReference>
<dbReference type="PANTHER" id="PTHR45856">
    <property type="entry name" value="ALPHA/BETA-HYDROLASES SUPERFAMILY PROTEIN"/>
    <property type="match status" value="1"/>
</dbReference>
<protein>
    <submittedName>
        <fullName evidence="3">Lipase</fullName>
    </submittedName>
</protein>
<dbReference type="SUPFAM" id="SSF53474">
    <property type="entry name" value="alpha/beta-Hydrolases"/>
    <property type="match status" value="1"/>
</dbReference>